<dbReference type="Proteomes" id="UP001164929">
    <property type="component" value="Chromosome 4"/>
</dbReference>
<reference evidence="1 2" key="1">
    <citation type="journal article" date="2023" name="Mol. Ecol. Resour.">
        <title>Chromosome-level genome assembly of a triploid poplar Populus alba 'Berolinensis'.</title>
        <authorList>
            <person name="Chen S."/>
            <person name="Yu Y."/>
            <person name="Wang X."/>
            <person name="Wang S."/>
            <person name="Zhang T."/>
            <person name="Zhou Y."/>
            <person name="He R."/>
            <person name="Meng N."/>
            <person name="Wang Y."/>
            <person name="Liu W."/>
            <person name="Liu Z."/>
            <person name="Liu J."/>
            <person name="Guo Q."/>
            <person name="Huang H."/>
            <person name="Sederoff R.R."/>
            <person name="Wang G."/>
            <person name="Qu G."/>
            <person name="Chen S."/>
        </authorList>
    </citation>
    <scope>NUCLEOTIDE SEQUENCE [LARGE SCALE GENOMIC DNA]</scope>
    <source>
        <strain evidence="1">SC-2020</strain>
    </source>
</reference>
<protein>
    <submittedName>
        <fullName evidence="1">Uncharacterized protein</fullName>
    </submittedName>
</protein>
<accession>A0AAD6R299</accession>
<keyword evidence="2" id="KW-1185">Reference proteome</keyword>
<dbReference type="AlphaFoldDB" id="A0AAD6R299"/>
<proteinExistence type="predicted"/>
<gene>
    <name evidence="1" type="ORF">NC653_011354</name>
</gene>
<comment type="caution">
    <text evidence="1">The sequence shown here is derived from an EMBL/GenBank/DDBJ whole genome shotgun (WGS) entry which is preliminary data.</text>
</comment>
<name>A0AAD6R299_9ROSI</name>
<organism evidence="1 2">
    <name type="scientific">Populus alba x Populus x berolinensis</name>
    <dbReference type="NCBI Taxonomy" id="444605"/>
    <lineage>
        <taxon>Eukaryota</taxon>
        <taxon>Viridiplantae</taxon>
        <taxon>Streptophyta</taxon>
        <taxon>Embryophyta</taxon>
        <taxon>Tracheophyta</taxon>
        <taxon>Spermatophyta</taxon>
        <taxon>Magnoliopsida</taxon>
        <taxon>eudicotyledons</taxon>
        <taxon>Gunneridae</taxon>
        <taxon>Pentapetalae</taxon>
        <taxon>rosids</taxon>
        <taxon>fabids</taxon>
        <taxon>Malpighiales</taxon>
        <taxon>Salicaceae</taxon>
        <taxon>Saliceae</taxon>
        <taxon>Populus</taxon>
    </lineage>
</organism>
<evidence type="ECO:0000313" key="1">
    <source>
        <dbReference type="EMBL" id="KAJ7000873.1"/>
    </source>
</evidence>
<evidence type="ECO:0000313" key="2">
    <source>
        <dbReference type="Proteomes" id="UP001164929"/>
    </source>
</evidence>
<dbReference type="EMBL" id="JAQIZT010000004">
    <property type="protein sequence ID" value="KAJ7000873.1"/>
    <property type="molecule type" value="Genomic_DNA"/>
</dbReference>
<sequence>MSPLMIRYHVTSEQAPILNNSTSFFKKKKKKTLLFLRS</sequence>